<dbReference type="AlphaFoldDB" id="A0A480AW15"/>
<dbReference type="Gene3D" id="3.40.50.2000">
    <property type="entry name" value="Glycogen Phosphorylase B"/>
    <property type="match status" value="2"/>
</dbReference>
<keyword evidence="2" id="KW-1185">Reference proteome</keyword>
<dbReference type="EMBL" id="BJCL01000013">
    <property type="protein sequence ID" value="GCL65110.1"/>
    <property type="molecule type" value="Genomic_DNA"/>
</dbReference>
<evidence type="ECO:0000313" key="1">
    <source>
        <dbReference type="EMBL" id="GCL65110.1"/>
    </source>
</evidence>
<gene>
    <name evidence="1" type="ORF">AQPW35_41910</name>
</gene>
<sequence length="337" mass="37362">MHTVHTQLPTAMPVLALKDGLFIAWKDDCFRSRATARTFGVEIIFLGRQGGRQPMRYLRLMWRTWQLLRARKPKTIICLNQPPMLPLVCALWAAGHNGDVIQDFHSGALSKPQWRLFQPLYRWMTRRAPVTLMHNRADAGIVAAWRSATALLLTLPSAAPLGVERQVSGDRPRFMFVCTFATDEPVELAIEAFAACPEADFWITGNYRKAGLDQAKMPANVRLLGFIDYATYQQVMAGSTAVITLSDRPHIMQMAVEEAISLGVPVLTNHSPTLAEALGAAGVFTSLDAAALAAGVRQVLDQQPQLELAASTARQRCWAAVQLELDGLRTRRPELFC</sequence>
<dbReference type="Pfam" id="PF13692">
    <property type="entry name" value="Glyco_trans_1_4"/>
    <property type="match status" value="1"/>
</dbReference>
<evidence type="ECO:0008006" key="3">
    <source>
        <dbReference type="Google" id="ProtNLM"/>
    </source>
</evidence>
<evidence type="ECO:0000313" key="2">
    <source>
        <dbReference type="Proteomes" id="UP000301751"/>
    </source>
</evidence>
<comment type="caution">
    <text evidence="1">The sequence shown here is derived from an EMBL/GenBank/DDBJ whole genome shotgun (WGS) entry which is preliminary data.</text>
</comment>
<accession>A0A480AW15</accession>
<organism evidence="1 2">
    <name type="scientific">Pseudaquabacterium pictum</name>
    <dbReference type="NCBI Taxonomy" id="2315236"/>
    <lineage>
        <taxon>Bacteria</taxon>
        <taxon>Pseudomonadati</taxon>
        <taxon>Pseudomonadota</taxon>
        <taxon>Betaproteobacteria</taxon>
        <taxon>Burkholderiales</taxon>
        <taxon>Sphaerotilaceae</taxon>
        <taxon>Pseudaquabacterium</taxon>
    </lineage>
</organism>
<dbReference type="Proteomes" id="UP000301751">
    <property type="component" value="Unassembled WGS sequence"/>
</dbReference>
<dbReference type="RefSeq" id="WP_162520868.1">
    <property type="nucleotide sequence ID" value="NZ_BJCL01000013.1"/>
</dbReference>
<reference evidence="2" key="1">
    <citation type="submission" date="2019-03" db="EMBL/GenBank/DDBJ databases">
        <title>Aquabacterium pictum sp.nov., the first bacteriochlorophyll a-containing freshwater bacterium in the genus Aquabacterium of the class Betaproteobacteria.</title>
        <authorList>
            <person name="Hirose S."/>
            <person name="Tank M."/>
            <person name="Hara E."/>
            <person name="Tamaki H."/>
            <person name="Takaichi S."/>
            <person name="Haruta S."/>
            <person name="Hanada S."/>
        </authorList>
    </citation>
    <scope>NUCLEOTIDE SEQUENCE [LARGE SCALE GENOMIC DNA]</scope>
    <source>
        <strain evidence="2">W35</strain>
    </source>
</reference>
<proteinExistence type="predicted"/>
<protein>
    <recommendedName>
        <fullName evidence="3">Glycosyl transferase family 1 domain-containing protein</fullName>
    </recommendedName>
</protein>
<name>A0A480AW15_9BURK</name>
<dbReference type="SUPFAM" id="SSF53756">
    <property type="entry name" value="UDP-Glycosyltransferase/glycogen phosphorylase"/>
    <property type="match status" value="1"/>
</dbReference>